<feature type="domain" description="Timeless N-terminal" evidence="5">
    <location>
        <begin position="27"/>
        <end position="287"/>
    </location>
</feature>
<dbReference type="GO" id="GO:0003677">
    <property type="term" value="F:DNA binding"/>
    <property type="evidence" value="ECO:0007669"/>
    <property type="project" value="TreeGrafter"/>
</dbReference>
<feature type="compositionally biased region" description="Basic residues" evidence="4">
    <location>
        <begin position="550"/>
        <end position="561"/>
    </location>
</feature>
<evidence type="ECO:0000256" key="2">
    <source>
        <dbReference type="ARBA" id="ARBA00023242"/>
    </source>
</evidence>
<dbReference type="OrthoDB" id="310853at2759"/>
<keyword evidence="7" id="KW-1185">Reference proteome</keyword>
<keyword evidence="2" id="KW-0539">Nucleus</keyword>
<dbReference type="GO" id="GO:0043111">
    <property type="term" value="P:replication fork arrest"/>
    <property type="evidence" value="ECO:0007669"/>
    <property type="project" value="TreeGrafter"/>
</dbReference>
<organism evidence="6 7">
    <name type="scientific">Nyssa sinensis</name>
    <dbReference type="NCBI Taxonomy" id="561372"/>
    <lineage>
        <taxon>Eukaryota</taxon>
        <taxon>Viridiplantae</taxon>
        <taxon>Streptophyta</taxon>
        <taxon>Embryophyta</taxon>
        <taxon>Tracheophyta</taxon>
        <taxon>Spermatophyta</taxon>
        <taxon>Magnoliopsida</taxon>
        <taxon>eudicotyledons</taxon>
        <taxon>Gunneridae</taxon>
        <taxon>Pentapetalae</taxon>
        <taxon>asterids</taxon>
        <taxon>Cornales</taxon>
        <taxon>Nyssaceae</taxon>
        <taxon>Nyssa</taxon>
    </lineage>
</organism>
<dbReference type="GO" id="GO:0000076">
    <property type="term" value="P:DNA replication checkpoint signaling"/>
    <property type="evidence" value="ECO:0007669"/>
    <property type="project" value="TreeGrafter"/>
</dbReference>
<dbReference type="PANTHER" id="PTHR22940">
    <property type="entry name" value="TIMEOUT/TIMELESS-2"/>
    <property type="match status" value="1"/>
</dbReference>
<accession>A0A5J5BC57</accession>
<gene>
    <name evidence="6" type="ORF">F0562_026682</name>
</gene>
<evidence type="ECO:0000259" key="5">
    <source>
        <dbReference type="Pfam" id="PF04821"/>
    </source>
</evidence>
<dbReference type="InterPro" id="IPR006906">
    <property type="entry name" value="Timeless_N"/>
</dbReference>
<feature type="region of interest" description="Disordered" evidence="4">
    <location>
        <begin position="547"/>
        <end position="575"/>
    </location>
</feature>
<dbReference type="PANTHER" id="PTHR22940:SF4">
    <property type="entry name" value="PROTEIN TIMELESS HOMOLOG"/>
    <property type="match status" value="1"/>
</dbReference>
<dbReference type="GO" id="GO:0031298">
    <property type="term" value="C:replication fork protection complex"/>
    <property type="evidence" value="ECO:0007669"/>
    <property type="project" value="TreeGrafter"/>
</dbReference>
<evidence type="ECO:0000256" key="3">
    <source>
        <dbReference type="ARBA" id="ARBA00023306"/>
    </source>
</evidence>
<dbReference type="Proteomes" id="UP000325577">
    <property type="component" value="Linkage Group LG14"/>
</dbReference>
<dbReference type="GO" id="GO:0006281">
    <property type="term" value="P:DNA repair"/>
    <property type="evidence" value="ECO:0007669"/>
    <property type="project" value="TreeGrafter"/>
</dbReference>
<keyword evidence="3" id="KW-0131">Cell cycle</keyword>
<dbReference type="AlphaFoldDB" id="A0A5J5BC57"/>
<protein>
    <recommendedName>
        <fullName evidence="5">Timeless N-terminal domain-containing protein</fullName>
    </recommendedName>
</protein>
<dbReference type="EMBL" id="CM018037">
    <property type="protein sequence ID" value="KAA8539990.1"/>
    <property type="molecule type" value="Genomic_DNA"/>
</dbReference>
<comment type="subcellular location">
    <subcellularLocation>
        <location evidence="1">Nucleus</location>
    </subcellularLocation>
</comment>
<sequence>MDMEGLSSICAGLGIIEDDENGNRVGYTKGEYCLDNLKDLLRFMRRDDPQAREVFKQVCKWNTVAKDLIPIIEHCQDDRNLVLNAVKVLVFLTMPIELSSSDIPQQIEYLWGLKSSITCSDTVVVIVLLLESPLENLEREAFTEDDWKLVQLVLTLFRNILAIQDISMLHVAGGSATQFLSLRDRFLELLFHENVMDLILVLTQHVGGSCGYLRQDNLLLLEIFHYIFMGQDKELIAKAYLKGSKVDGDAKTSLDSLRSIVEEEEEKRKLTRLRNLGCYSQFSGTFTRLTMDGSKTLFKGNPCSATLLKPHKNHRGPLKRTAWDHGKLPSTKNNLLELLHNFVNQFLSGGYNVLMQSILEDIEKEHHAIQNSDIVIFFQVAQFVTSFQYHEFSISKPSMEADTFDASVDHHADSTLFKGNICGPLAASMNESMFQLVYLKWRNAFDSLKETNDHKFLSTAGSLMKIMIRLLDLVLKLSPEDSKEPQTARILLYKLFYDQTDQGMTQFLLNLIKSFDTHKQGKSDLADLVEMLHVVIRLMENLQARGTLRVSRKSRKKRTKKTLNDKKDDVDEPVGNHVNIQNETVISGCEQSVDLSMSQKKSENSSFEGKGEDIIPDQFDEPETSKLETANLGSNLPEMENKKFDHTNDDLYYGTGDSSGDEQLALTDEVDFKVSTLVSALANNNIIRNLCWLLKFYKSNSTSTNHYIICMLRRICDDLELSPMLYQLSLLTTFYDILIEQKSCPCKEYENIVTFLKTLVRRMLRKMKNQPLLFVELLFWKTRKECHYINCESLLHELGDLKKESRKWGSLSTDGEVGASKENGWVRRSIADALGDDEADLVMSHEMHKQKEDPFEVQKVLQRSNGSIGEAKESIRPIPNDGKENSEKYGLQNEGNFVEHESDRVSKRRKNLVLDDELQRKIKGLYEKYKDNKHCSRLIAEALNPDGKVSPVQVSNKLRQLGLKTRPKRRMLHAGGSNELREDGTVLGSDITVPYMNDLEESSPPRQRSLHTKKRVRAFSEDQEKMIKALFEQFKDHRRCSYMIANALDADGTVTAAQVSRKLKQLGLHIPQQKKSEADMHLRDEDINDLFTEGSDNSDDETLLSLLKRSKNKQDERGRQEAPNLKIDGKLLKDASDDEFLSSVLEKTARVLSNTKNVKLTTTSIKQTTVENDSGYGDAQDLTERNGFEQPTEMEAAEINDVTFDHAGNAEAEASGISSRKPLGVAFVDNADNLQHQKLHNKLADELADFEDDATPVVSQTSAVLRRKLRMVIDFEDDE</sequence>
<name>A0A5J5BC57_9ASTE</name>
<reference evidence="6 7" key="1">
    <citation type="submission" date="2019-09" db="EMBL/GenBank/DDBJ databases">
        <title>A chromosome-level genome assembly of the Chinese tupelo Nyssa sinensis.</title>
        <authorList>
            <person name="Yang X."/>
            <person name="Kang M."/>
            <person name="Yang Y."/>
            <person name="Xiong H."/>
            <person name="Wang M."/>
            <person name="Zhang Z."/>
            <person name="Wang Z."/>
            <person name="Wu H."/>
            <person name="Ma T."/>
            <person name="Liu J."/>
            <person name="Xi Z."/>
        </authorList>
    </citation>
    <scope>NUCLEOTIDE SEQUENCE [LARGE SCALE GENOMIC DNA]</scope>
    <source>
        <strain evidence="6">J267</strain>
        <tissue evidence="6">Leaf</tissue>
    </source>
</reference>
<dbReference type="InterPro" id="IPR044998">
    <property type="entry name" value="Timeless"/>
</dbReference>
<evidence type="ECO:0000256" key="1">
    <source>
        <dbReference type="ARBA" id="ARBA00004123"/>
    </source>
</evidence>
<evidence type="ECO:0000256" key="4">
    <source>
        <dbReference type="SAM" id="MobiDB-lite"/>
    </source>
</evidence>
<dbReference type="Pfam" id="PF04821">
    <property type="entry name" value="TIMELESS"/>
    <property type="match status" value="1"/>
</dbReference>
<evidence type="ECO:0000313" key="6">
    <source>
        <dbReference type="EMBL" id="KAA8539990.1"/>
    </source>
</evidence>
<proteinExistence type="predicted"/>
<evidence type="ECO:0000313" key="7">
    <source>
        <dbReference type="Proteomes" id="UP000325577"/>
    </source>
</evidence>